<dbReference type="EMBL" id="KZ819692">
    <property type="protein sequence ID" value="PWN54195.1"/>
    <property type="molecule type" value="Genomic_DNA"/>
</dbReference>
<keyword evidence="2" id="KW-1185">Reference proteome</keyword>
<accession>A0ACD0P833</accession>
<evidence type="ECO:0000313" key="1">
    <source>
        <dbReference type="EMBL" id="PWN54195.1"/>
    </source>
</evidence>
<sequence length="615" mass="65969">MNRSLFTKSQPTPFQRTRSLLYLTFTLAAGAMALAYYSDSRSGIHRWVIMPVLKATTDPETAQKLAVKLLESGLGPKDRGIDDQVLATTLFGKVISNPIGLAAGFDKQAEAIDGLLDLGFGFVEVGSVTPEPQPGNPQPRYFRLTEDEASINRFGFNSEGHKVILGRLRDRIRRWLLHSSPLAEMRVPISSSDDATQLTVEKLLATHPTSSPAFVDAAGIPRSLRKDRLLAVNLGKNKNSKEESVDDYVKGVERLGPYADMIVVNVSSPNTPGLRRLQRRGVLQDLLTSVVDARDKMLSATEQDSSIKQVKVPLLVKIAPDLTEEELHDVADAATNSGVDGIIVSNTTISRPNTLRSSEHVGETGGLSGPPVKPLALKALQTVYKRTQGAITIIGCGGIASGQDVLDFGKAGASAVELYTSFGYRGVGLPRQIKDELTGLLKAEGKTWKDVIGTGLDLSKLELRDERPQSGQELSSDEAFSKSIASVKEELNSLRSSIGSERDGSGPDDSVGSSSDKVPAHDDAYFTLLEKTHSALGLAFPTGGNTKSSWQEILGGESQGFNKSGSTTNKGEESKVQVGENPQTLPPASNKSPEKSTTSPSSSTRFSVADRSRVV</sequence>
<gene>
    <name evidence="1" type="ORF">IE53DRAFT_383216</name>
</gene>
<name>A0ACD0P833_9BASI</name>
<protein>
    <submittedName>
        <fullName evidence="1">Uncharacterized protein</fullName>
    </submittedName>
</protein>
<reference evidence="1 2" key="1">
    <citation type="journal article" date="2018" name="Mol. Biol. Evol.">
        <title>Broad Genomic Sampling Reveals a Smut Pathogenic Ancestry of the Fungal Clade Ustilaginomycotina.</title>
        <authorList>
            <person name="Kijpornyongpan T."/>
            <person name="Mondo S.J."/>
            <person name="Barry K."/>
            <person name="Sandor L."/>
            <person name="Lee J."/>
            <person name="Lipzen A."/>
            <person name="Pangilinan J."/>
            <person name="LaButti K."/>
            <person name="Hainaut M."/>
            <person name="Henrissat B."/>
            <person name="Grigoriev I.V."/>
            <person name="Spatafora J.W."/>
            <person name="Aime M.C."/>
        </authorList>
    </citation>
    <scope>NUCLEOTIDE SEQUENCE [LARGE SCALE GENOMIC DNA]</scope>
    <source>
        <strain evidence="1 2">SA 807</strain>
    </source>
</reference>
<proteinExistence type="predicted"/>
<evidence type="ECO:0000313" key="2">
    <source>
        <dbReference type="Proteomes" id="UP000245626"/>
    </source>
</evidence>
<dbReference type="Proteomes" id="UP000245626">
    <property type="component" value="Unassembled WGS sequence"/>
</dbReference>
<organism evidence="1 2">
    <name type="scientific">Violaceomyces palustris</name>
    <dbReference type="NCBI Taxonomy" id="1673888"/>
    <lineage>
        <taxon>Eukaryota</taxon>
        <taxon>Fungi</taxon>
        <taxon>Dikarya</taxon>
        <taxon>Basidiomycota</taxon>
        <taxon>Ustilaginomycotina</taxon>
        <taxon>Ustilaginomycetes</taxon>
        <taxon>Violaceomycetales</taxon>
        <taxon>Violaceomycetaceae</taxon>
        <taxon>Violaceomyces</taxon>
    </lineage>
</organism>